<evidence type="ECO:0000256" key="5">
    <source>
        <dbReference type="PIRNR" id="PIRNR001705"/>
    </source>
</evidence>
<feature type="compositionally biased region" description="Basic and acidic residues" evidence="6">
    <location>
        <begin position="306"/>
        <end position="318"/>
    </location>
</feature>
<dbReference type="PIRSF" id="PIRSF001705">
    <property type="entry name" value="Myc_protein"/>
    <property type="match status" value="1"/>
</dbReference>
<dbReference type="PRINTS" id="PR00044">
    <property type="entry name" value="LEUZIPPRMYC"/>
</dbReference>
<dbReference type="InterPro" id="IPR050433">
    <property type="entry name" value="Myc_transcription_factors"/>
</dbReference>
<organism evidence="8 9">
    <name type="scientific">Clarias magur</name>
    <name type="common">Asian catfish</name>
    <name type="synonym">Macropteronotus magur</name>
    <dbReference type="NCBI Taxonomy" id="1594786"/>
    <lineage>
        <taxon>Eukaryota</taxon>
        <taxon>Metazoa</taxon>
        <taxon>Chordata</taxon>
        <taxon>Craniata</taxon>
        <taxon>Vertebrata</taxon>
        <taxon>Euteleostomi</taxon>
        <taxon>Actinopterygii</taxon>
        <taxon>Neopterygii</taxon>
        <taxon>Teleostei</taxon>
        <taxon>Ostariophysi</taxon>
        <taxon>Siluriformes</taxon>
        <taxon>Clariidae</taxon>
        <taxon>Clarias</taxon>
    </lineage>
</organism>
<feature type="region of interest" description="Disordered" evidence="6">
    <location>
        <begin position="184"/>
        <end position="208"/>
    </location>
</feature>
<feature type="compositionally biased region" description="Low complexity" evidence="6">
    <location>
        <begin position="193"/>
        <end position="208"/>
    </location>
</feature>
<dbReference type="FunFam" id="4.10.280.10:FF:000019">
    <property type="entry name" value="Myc proto-oncogene protein"/>
    <property type="match status" value="1"/>
</dbReference>
<dbReference type="AlphaFoldDB" id="A0A8J4WTT7"/>
<gene>
    <name evidence="8" type="primary">mycl1a</name>
    <name evidence="8" type="ORF">DAT39_019625</name>
</gene>
<dbReference type="Pfam" id="PF01056">
    <property type="entry name" value="Myc_N"/>
    <property type="match status" value="1"/>
</dbReference>
<dbReference type="EMBL" id="QNUK01000660">
    <property type="protein sequence ID" value="KAF5890672.1"/>
    <property type="molecule type" value="Genomic_DNA"/>
</dbReference>
<comment type="subcellular location">
    <subcellularLocation>
        <location evidence="1 5">Nucleus</location>
    </subcellularLocation>
</comment>
<dbReference type="InterPro" id="IPR002418">
    <property type="entry name" value="Tscrpt_reg_Myc"/>
</dbReference>
<evidence type="ECO:0000256" key="3">
    <source>
        <dbReference type="ARBA" id="ARBA00023242"/>
    </source>
</evidence>
<evidence type="ECO:0000256" key="2">
    <source>
        <dbReference type="ARBA" id="ARBA00023125"/>
    </source>
</evidence>
<sequence length="388" mass="43304">MEEEEEKLIPVILGGSFNSIILTFIIKVVTTPVCGLNMCDHLQHYFYDELDGRIEDFFTSTAPSEDIWKKFELLPTPPGSPSRTSPAGRMVLPLPATERSSWGSDDYGVKKLDPLDLFGNMSSVVIKDCMWSGGFTATRVSPLPETHQNELVHVNAPRIQSAARQPDAQTARCVNPAAVLNLPVAQTRKTPASSGSESRSDSSGKSSGTCAIDVVTVENRLKKRTRTPITIAVSAGPRNKHFHISLHRQQHNYAAPSPESEDERRLRNPDDDCDEEPPRDKRARVALSAPSSSSSSPASSDSEDATEQRRNFLERKRRDDLRSRFQMLRNEVPGLSESAKTSKVAILTHATEYLLQLQAREKRQAQERKKLRARRQLLLRKISALKKP</sequence>
<dbReference type="InterPro" id="IPR012682">
    <property type="entry name" value="Tscrpt_reg_Myc_N"/>
</dbReference>
<comment type="caution">
    <text evidence="8">The sequence shown here is derived from an EMBL/GenBank/DDBJ whole genome shotgun (WGS) entry which is preliminary data.</text>
</comment>
<evidence type="ECO:0000313" key="8">
    <source>
        <dbReference type="EMBL" id="KAF5890672.1"/>
    </source>
</evidence>
<dbReference type="GO" id="GO:0046983">
    <property type="term" value="F:protein dimerization activity"/>
    <property type="evidence" value="ECO:0007669"/>
    <property type="project" value="InterPro"/>
</dbReference>
<dbReference type="OrthoDB" id="5964374at2759"/>
<dbReference type="SUPFAM" id="SSF47459">
    <property type="entry name" value="HLH, helix-loop-helix DNA-binding domain"/>
    <property type="match status" value="1"/>
</dbReference>
<keyword evidence="3 5" id="KW-0539">Nucleus</keyword>
<protein>
    <submittedName>
        <fullName evidence="8">Protein L-Myc-1a-like</fullName>
    </submittedName>
</protein>
<dbReference type="GO" id="GO:0003677">
    <property type="term" value="F:DNA binding"/>
    <property type="evidence" value="ECO:0007669"/>
    <property type="project" value="UniProtKB-UniRule"/>
</dbReference>
<keyword evidence="9" id="KW-1185">Reference proteome</keyword>
<evidence type="ECO:0000313" key="9">
    <source>
        <dbReference type="Proteomes" id="UP000727407"/>
    </source>
</evidence>
<dbReference type="InterPro" id="IPR011598">
    <property type="entry name" value="bHLH_dom"/>
</dbReference>
<name>A0A8J4WTT7_CLAMG</name>
<dbReference type="PANTHER" id="PTHR45851">
    <property type="entry name" value="MYC PROTO-ONCOGENE"/>
    <property type="match status" value="1"/>
</dbReference>
<feature type="region of interest" description="Disordered" evidence="6">
    <location>
        <begin position="247"/>
        <end position="318"/>
    </location>
</feature>
<feature type="domain" description="BHLH" evidence="7">
    <location>
        <begin position="305"/>
        <end position="357"/>
    </location>
</feature>
<dbReference type="Gene3D" id="4.10.280.10">
    <property type="entry name" value="Helix-loop-helix DNA-binding domain"/>
    <property type="match status" value="1"/>
</dbReference>
<dbReference type="Pfam" id="PF00010">
    <property type="entry name" value="HLH"/>
    <property type="match status" value="1"/>
</dbReference>
<evidence type="ECO:0000256" key="1">
    <source>
        <dbReference type="ARBA" id="ARBA00004123"/>
    </source>
</evidence>
<feature type="compositionally biased region" description="Low complexity" evidence="6">
    <location>
        <begin position="288"/>
        <end position="300"/>
    </location>
</feature>
<feature type="compositionally biased region" description="Basic and acidic residues" evidence="6">
    <location>
        <begin position="262"/>
        <end position="280"/>
    </location>
</feature>
<evidence type="ECO:0000256" key="6">
    <source>
        <dbReference type="SAM" id="MobiDB-lite"/>
    </source>
</evidence>
<comment type="subunit">
    <text evidence="4">Efficient DNA binding requires dimerization with another bHLH protein. Binds DNA as a heterodimer with MAX.</text>
</comment>
<dbReference type="InterPro" id="IPR036638">
    <property type="entry name" value="HLH_DNA-bd_sf"/>
</dbReference>
<keyword evidence="2 5" id="KW-0238">DNA-binding</keyword>
<accession>A0A8J4WTT7</accession>
<dbReference type="GO" id="GO:0002244">
    <property type="term" value="P:hematopoietic progenitor cell differentiation"/>
    <property type="evidence" value="ECO:0007669"/>
    <property type="project" value="UniProtKB-ARBA"/>
</dbReference>
<evidence type="ECO:0000256" key="4">
    <source>
        <dbReference type="ARBA" id="ARBA00025872"/>
    </source>
</evidence>
<dbReference type="PROSITE" id="PS50888">
    <property type="entry name" value="BHLH"/>
    <property type="match status" value="1"/>
</dbReference>
<evidence type="ECO:0000259" key="7">
    <source>
        <dbReference type="PROSITE" id="PS50888"/>
    </source>
</evidence>
<dbReference type="Proteomes" id="UP000727407">
    <property type="component" value="Unassembled WGS sequence"/>
</dbReference>
<dbReference type="GO" id="GO:0005634">
    <property type="term" value="C:nucleus"/>
    <property type="evidence" value="ECO:0007669"/>
    <property type="project" value="UniProtKB-SubCell"/>
</dbReference>
<dbReference type="GO" id="GO:0003700">
    <property type="term" value="F:DNA-binding transcription factor activity"/>
    <property type="evidence" value="ECO:0007669"/>
    <property type="project" value="InterPro"/>
</dbReference>
<reference evidence="8" key="1">
    <citation type="submission" date="2020-07" db="EMBL/GenBank/DDBJ databases">
        <title>Clarias magur genome sequencing, assembly and annotation.</title>
        <authorList>
            <person name="Kushwaha B."/>
            <person name="Kumar R."/>
            <person name="Das P."/>
            <person name="Joshi C.G."/>
            <person name="Kumar D."/>
            <person name="Nagpure N.S."/>
            <person name="Pandey M."/>
            <person name="Agarwal S."/>
            <person name="Srivastava S."/>
            <person name="Singh M."/>
            <person name="Sahoo L."/>
            <person name="Jayasankar P."/>
            <person name="Meher P.K."/>
            <person name="Koringa P.G."/>
            <person name="Iquebal M.A."/>
            <person name="Das S.P."/>
            <person name="Bit A."/>
            <person name="Patnaik S."/>
            <person name="Patel N."/>
            <person name="Shah T.M."/>
            <person name="Hinsu A."/>
            <person name="Jena J.K."/>
        </authorList>
    </citation>
    <scope>NUCLEOTIDE SEQUENCE</scope>
    <source>
        <strain evidence="8">CIFAMagur01</strain>
        <tissue evidence="8">Testis</tissue>
    </source>
</reference>
<dbReference type="SMART" id="SM00353">
    <property type="entry name" value="HLH"/>
    <property type="match status" value="1"/>
</dbReference>
<proteinExistence type="predicted"/>